<dbReference type="PANTHER" id="PTHR12308">
    <property type="entry name" value="ANOCTAMIN"/>
    <property type="match status" value="1"/>
</dbReference>
<feature type="compositionally biased region" description="Polar residues" evidence="7">
    <location>
        <begin position="22"/>
        <end position="43"/>
    </location>
</feature>
<feature type="compositionally biased region" description="Polar residues" evidence="7">
    <location>
        <begin position="1322"/>
        <end position="1334"/>
    </location>
</feature>
<feature type="region of interest" description="Disordered" evidence="7">
    <location>
        <begin position="1"/>
        <end position="43"/>
    </location>
</feature>
<feature type="region of interest" description="Disordered" evidence="7">
    <location>
        <begin position="477"/>
        <end position="497"/>
    </location>
</feature>
<feature type="transmembrane region" description="Helical" evidence="8">
    <location>
        <begin position="748"/>
        <end position="767"/>
    </location>
</feature>
<protein>
    <submittedName>
        <fullName evidence="11">Anoctamin-5</fullName>
    </submittedName>
</protein>
<feature type="compositionally biased region" description="Polar residues" evidence="7">
    <location>
        <begin position="1398"/>
        <end position="1409"/>
    </location>
</feature>
<reference evidence="11" key="1">
    <citation type="journal article" date="2020" name="Fungal Divers.">
        <title>Resolving the Mortierellaceae phylogeny through synthesis of multi-gene phylogenetics and phylogenomics.</title>
        <authorList>
            <person name="Vandepol N."/>
            <person name="Liber J."/>
            <person name="Desiro A."/>
            <person name="Na H."/>
            <person name="Kennedy M."/>
            <person name="Barry K."/>
            <person name="Grigoriev I.V."/>
            <person name="Miller A.N."/>
            <person name="O'Donnell K."/>
            <person name="Stajich J.E."/>
            <person name="Bonito G."/>
        </authorList>
    </citation>
    <scope>NUCLEOTIDE SEQUENCE</scope>
    <source>
        <strain evidence="11">KOD948</strain>
    </source>
</reference>
<evidence type="ECO:0000256" key="3">
    <source>
        <dbReference type="ARBA" id="ARBA00022692"/>
    </source>
</evidence>
<keyword evidence="2" id="KW-1003">Cell membrane</keyword>
<feature type="region of interest" description="Disordered" evidence="7">
    <location>
        <begin position="310"/>
        <end position="404"/>
    </location>
</feature>
<dbReference type="GO" id="GO:0005254">
    <property type="term" value="F:chloride channel activity"/>
    <property type="evidence" value="ECO:0007669"/>
    <property type="project" value="TreeGrafter"/>
</dbReference>
<feature type="compositionally biased region" description="Low complexity" evidence="7">
    <location>
        <begin position="368"/>
        <end position="390"/>
    </location>
</feature>
<feature type="compositionally biased region" description="Basic and acidic residues" evidence="7">
    <location>
        <begin position="1290"/>
        <end position="1317"/>
    </location>
</feature>
<dbReference type="InterPro" id="IPR032394">
    <property type="entry name" value="Anoct_dimer"/>
</dbReference>
<feature type="transmembrane region" description="Helical" evidence="8">
    <location>
        <begin position="1127"/>
        <end position="1147"/>
    </location>
</feature>
<feature type="compositionally biased region" description="Polar residues" evidence="7">
    <location>
        <begin position="1"/>
        <end position="10"/>
    </location>
</feature>
<evidence type="ECO:0000256" key="5">
    <source>
        <dbReference type="ARBA" id="ARBA00023136"/>
    </source>
</evidence>
<feature type="transmembrane region" description="Helical" evidence="8">
    <location>
        <begin position="1167"/>
        <end position="1186"/>
    </location>
</feature>
<evidence type="ECO:0000259" key="10">
    <source>
        <dbReference type="Pfam" id="PF16178"/>
    </source>
</evidence>
<dbReference type="EMBL" id="JAAAJA010000308">
    <property type="protein sequence ID" value="KAG0256251.1"/>
    <property type="molecule type" value="Genomic_DNA"/>
</dbReference>
<feature type="region of interest" description="Disordered" evidence="7">
    <location>
        <begin position="1393"/>
        <end position="1412"/>
    </location>
</feature>
<feature type="transmembrane region" description="Helical" evidence="8">
    <location>
        <begin position="1068"/>
        <end position="1094"/>
    </location>
</feature>
<feature type="transmembrane region" description="Helical" evidence="8">
    <location>
        <begin position="779"/>
        <end position="799"/>
    </location>
</feature>
<comment type="subcellular location">
    <subcellularLocation>
        <location evidence="1">Cell membrane</location>
        <topology evidence="1">Multi-pass membrane protein</topology>
    </subcellularLocation>
</comment>
<feature type="transmembrane region" description="Helical" evidence="8">
    <location>
        <begin position="896"/>
        <end position="917"/>
    </location>
</feature>
<feature type="compositionally biased region" description="Polar residues" evidence="7">
    <location>
        <begin position="314"/>
        <end position="328"/>
    </location>
</feature>
<dbReference type="OrthoDB" id="296386at2759"/>
<keyword evidence="4 8" id="KW-1133">Transmembrane helix</keyword>
<feature type="region of interest" description="Disordered" evidence="7">
    <location>
        <begin position="151"/>
        <end position="201"/>
    </location>
</feature>
<name>A0A9P6U2E5_9FUNG</name>
<keyword evidence="6" id="KW-0325">Glycoprotein</keyword>
<keyword evidence="3 8" id="KW-0812">Transmembrane</keyword>
<dbReference type="Pfam" id="PF16178">
    <property type="entry name" value="Anoct_dimer"/>
    <property type="match status" value="1"/>
</dbReference>
<evidence type="ECO:0000256" key="6">
    <source>
        <dbReference type="ARBA" id="ARBA00023180"/>
    </source>
</evidence>
<sequence>MSSPDNSNNHHAYINEPLPHVQPNSTPNTYARPSTGIGLNNSSAVQHPDALLATVDAEQNYPTLEHKDEYQAGPDSNDTRNVASPIGVSSSISNPSRTRHHKRLASVSLPQLGTPSRGLFTVPPLGTSFHHNSTQRITRSDMDIRSEYLAKGNRRKHEGQQLSPHAYNRQRGPWIGPPSPTSPAAPSSTRSIRSCRSSIRRTPATTQEAAAVILADKLNIKVISRSMSSYRVVHILYQTDVDLFDAIQGWKDSHPTLTVDDAIDAFATARGSDALAHLVYSTEAFDIILKYNASHKDIDPIFENHIASDRSRRTSMASPQPHSQTLLQGSGPPGRAGSEKGFIGSTASVPIPASPVGGEPRNPRSPSPRRIPNLRNSLSSALSRSSSRTSQVTCPRNQDTSNSAHVSVAMSSVAIDTDVDNATQQFRFLQPLNYTADLSPNMQPLAEAASNAQLAMDDQGGPAQTQIFHSTMIDQTPRTMDRTHREQGRRIRRTRPSKSKMREWKIQLLRRDFQLALLKEGLFLELEKSINSDAVYVKIIAPFWRLEDEAQKTNYKADLASTVHPSIPYASRMFPNVTRLFPCLRQPGLEQRREAVLFKTARLTDFHLAESGRRWSDVVRHAGAIRGDGFHVGSQYGTDGRPGFFQTSRRGYLVNSIMIRTESRNQYYGNKMSLRSALRQGAYQKLYALHDGSFKIHSESIKDANYRAQLRVKWVKRFWTGQPLDMVNAYYGERIGIYFGWLGHYTKWLTLPAVVGTMVFVYGVINAASLNKLDATPNVLFAIFDNVLTMPFALFMSIWSSVYIEFWKRANQYYAFRWNMSDYERVELPRTEFRATKARISPVTGKRELYYPLYWKALRILASSVAVFIAVSVVVGSVASLMIFKAWCRNHVGGAYTTVVATALLNLIIIIVLGEIWCRLAEWLTDKENHKYTDAYEDSLIIKRYLFDFTNMYATLFYYAFFKAPFGGKIFMYRPDLQDGCLYDACITELSVQLAVVFIGKQFLNGLFEMVFPWIKRTWNRKEILAEKALKRRKLLETRKSARAPQWVKDDDLPNYQGRILKCYRKTVIQFGFCTLFVTAFPVAPAFALINNWIDIRMEAFRLLTQYRRPIAYRAQDIGMWEKIMEFISFTSVITNAAIIAFSSLWIKQNLFAKYLHATEEGELLAARIGFILVFEHVVFLFKIVLRATIPSVPLTIKLAVQRSKYMNQVASEGLDSEMDDDLDLYIDSGSESDPKNDNFDFVSDVASDNGSEVQGTARGQMGPSEEATNVDKKEHRKQGRGLGLRRLWRVGDSKRKNNRYQEEQESKLRQKRERNDPLPTIQETSPSQRTSNVLAHRRRVSQDGMMLSPMPKDETAYNTEHGTGVECWTTLPFQGQEYGQFQQQAPPHLYQHHYHAPSTSSKLDNQQGDELRRPMPQRVSTDMDGEWVVLEETRM</sequence>
<feature type="region of interest" description="Disordered" evidence="7">
    <location>
        <begin position="66"/>
        <end position="101"/>
    </location>
</feature>
<evidence type="ECO:0000256" key="4">
    <source>
        <dbReference type="ARBA" id="ARBA00022989"/>
    </source>
</evidence>
<evidence type="ECO:0000256" key="7">
    <source>
        <dbReference type="SAM" id="MobiDB-lite"/>
    </source>
</evidence>
<gene>
    <name evidence="11" type="primary">ANO5</name>
    <name evidence="11" type="ORF">BG011_004648</name>
</gene>
<feature type="transmembrane region" description="Helical" evidence="8">
    <location>
        <begin position="860"/>
        <end position="884"/>
    </location>
</feature>
<evidence type="ECO:0000259" key="9">
    <source>
        <dbReference type="Pfam" id="PF04547"/>
    </source>
</evidence>
<dbReference type="PANTHER" id="PTHR12308:SF73">
    <property type="entry name" value="ANOCTAMIN"/>
    <property type="match status" value="1"/>
</dbReference>
<feature type="compositionally biased region" description="Basic and acidic residues" evidence="7">
    <location>
        <begin position="479"/>
        <end position="489"/>
    </location>
</feature>
<dbReference type="InterPro" id="IPR049452">
    <property type="entry name" value="Anoctamin_TM"/>
</dbReference>
<dbReference type="Pfam" id="PF04547">
    <property type="entry name" value="Anoctamin"/>
    <property type="match status" value="1"/>
</dbReference>
<dbReference type="GO" id="GO:0005886">
    <property type="term" value="C:plasma membrane"/>
    <property type="evidence" value="ECO:0007669"/>
    <property type="project" value="UniProtKB-SubCell"/>
</dbReference>
<evidence type="ECO:0000256" key="8">
    <source>
        <dbReference type="SAM" id="Phobius"/>
    </source>
</evidence>
<evidence type="ECO:0000313" key="11">
    <source>
        <dbReference type="EMBL" id="KAG0256251.1"/>
    </source>
</evidence>
<evidence type="ECO:0000313" key="12">
    <source>
        <dbReference type="Proteomes" id="UP000726737"/>
    </source>
</evidence>
<feature type="transmembrane region" description="Helical" evidence="8">
    <location>
        <begin position="945"/>
        <end position="962"/>
    </location>
</feature>
<dbReference type="Proteomes" id="UP000726737">
    <property type="component" value="Unassembled WGS sequence"/>
</dbReference>
<keyword evidence="12" id="KW-1185">Reference proteome</keyword>
<dbReference type="GO" id="GO:0032541">
    <property type="term" value="C:cortical endoplasmic reticulum"/>
    <property type="evidence" value="ECO:0007669"/>
    <property type="project" value="TreeGrafter"/>
</dbReference>
<accession>A0A9P6U2E5</accession>
<feature type="compositionally biased region" description="Polar residues" evidence="7">
    <location>
        <begin position="391"/>
        <end position="400"/>
    </location>
</feature>
<feature type="domain" description="Anoctamin transmembrane" evidence="9">
    <location>
        <begin position="727"/>
        <end position="1203"/>
    </location>
</feature>
<evidence type="ECO:0000256" key="1">
    <source>
        <dbReference type="ARBA" id="ARBA00004651"/>
    </source>
</evidence>
<dbReference type="InterPro" id="IPR007632">
    <property type="entry name" value="Anoctamin"/>
</dbReference>
<organism evidence="11 12">
    <name type="scientific">Mortierella polycephala</name>
    <dbReference type="NCBI Taxonomy" id="41804"/>
    <lineage>
        <taxon>Eukaryota</taxon>
        <taxon>Fungi</taxon>
        <taxon>Fungi incertae sedis</taxon>
        <taxon>Mucoromycota</taxon>
        <taxon>Mortierellomycotina</taxon>
        <taxon>Mortierellomycetes</taxon>
        <taxon>Mortierellales</taxon>
        <taxon>Mortierellaceae</taxon>
        <taxon>Mortierella</taxon>
    </lineage>
</organism>
<feature type="compositionally biased region" description="Low complexity" evidence="7">
    <location>
        <begin position="184"/>
        <end position="201"/>
    </location>
</feature>
<feature type="region of interest" description="Disordered" evidence="7">
    <location>
        <begin position="1226"/>
        <end position="1334"/>
    </location>
</feature>
<evidence type="ECO:0000256" key="2">
    <source>
        <dbReference type="ARBA" id="ARBA00022475"/>
    </source>
</evidence>
<keyword evidence="5 8" id="KW-0472">Membrane</keyword>
<proteinExistence type="predicted"/>
<feature type="domain" description="Anoctamin dimerisation" evidence="10">
    <location>
        <begin position="636"/>
        <end position="724"/>
    </location>
</feature>
<dbReference type="GO" id="GO:0046983">
    <property type="term" value="F:protein dimerization activity"/>
    <property type="evidence" value="ECO:0007669"/>
    <property type="project" value="InterPro"/>
</dbReference>
<comment type="caution">
    <text evidence="11">The sequence shown here is derived from an EMBL/GenBank/DDBJ whole genome shotgun (WGS) entry which is preliminary data.</text>
</comment>
<feature type="compositionally biased region" description="Polar residues" evidence="7">
    <location>
        <begin position="74"/>
        <end position="96"/>
    </location>
</feature>